<evidence type="ECO:0000313" key="1">
    <source>
        <dbReference type="EMBL" id="DAG03500.1"/>
    </source>
</evidence>
<sequence>MPRRIINVFSLIILVINGEGRDLIPTFYFVT</sequence>
<name>A0A8S5V9W0_9CAUD</name>
<organism evidence="1">
    <name type="scientific">Ackermannviridae sp. ctUml7</name>
    <dbReference type="NCBI Taxonomy" id="2825753"/>
    <lineage>
        <taxon>Viruses</taxon>
        <taxon>Duplodnaviria</taxon>
        <taxon>Heunggongvirae</taxon>
        <taxon>Uroviricota</taxon>
        <taxon>Caudoviricetes</taxon>
        <taxon>Pantevenvirales</taxon>
        <taxon>Ackermannviridae</taxon>
    </lineage>
</organism>
<accession>A0A8S5V9W0</accession>
<reference evidence="1" key="1">
    <citation type="journal article" date="2021" name="Proc. Natl. Acad. Sci. U.S.A.">
        <title>A Catalog of Tens of Thousands of Viruses from Human Metagenomes Reveals Hidden Associations with Chronic Diseases.</title>
        <authorList>
            <person name="Tisza M.J."/>
            <person name="Buck C.B."/>
        </authorList>
    </citation>
    <scope>NUCLEOTIDE SEQUENCE</scope>
    <source>
        <strain evidence="1">CtUml7</strain>
    </source>
</reference>
<proteinExistence type="predicted"/>
<dbReference type="EMBL" id="BK016230">
    <property type="protein sequence ID" value="DAG03500.1"/>
    <property type="molecule type" value="Genomic_DNA"/>
</dbReference>
<protein>
    <submittedName>
        <fullName evidence="1">Uncharacterized protein</fullName>
    </submittedName>
</protein>